<evidence type="ECO:0000313" key="2">
    <source>
        <dbReference type="Proteomes" id="UP000299102"/>
    </source>
</evidence>
<sequence length="91" mass="10185">MEPAARTKNMTHAALPRSVAFHLRLEVQARARNERQRGTIGLHVRQHSRSVSLLLDTRLLRPFLSARLYITPPARPLQTAPGRSGRTGTVP</sequence>
<protein>
    <submittedName>
        <fullName evidence="1">Uncharacterized protein</fullName>
    </submittedName>
</protein>
<name>A0A4C1VJF0_EUMVA</name>
<proteinExistence type="predicted"/>
<keyword evidence="2" id="KW-1185">Reference proteome</keyword>
<evidence type="ECO:0000313" key="1">
    <source>
        <dbReference type="EMBL" id="GBP39116.1"/>
    </source>
</evidence>
<comment type="caution">
    <text evidence="1">The sequence shown here is derived from an EMBL/GenBank/DDBJ whole genome shotgun (WGS) entry which is preliminary data.</text>
</comment>
<dbReference type="AlphaFoldDB" id="A0A4C1VJF0"/>
<reference evidence="1 2" key="1">
    <citation type="journal article" date="2019" name="Commun. Biol.">
        <title>The bagworm genome reveals a unique fibroin gene that provides high tensile strength.</title>
        <authorList>
            <person name="Kono N."/>
            <person name="Nakamura H."/>
            <person name="Ohtoshi R."/>
            <person name="Tomita M."/>
            <person name="Numata K."/>
            <person name="Arakawa K."/>
        </authorList>
    </citation>
    <scope>NUCLEOTIDE SEQUENCE [LARGE SCALE GENOMIC DNA]</scope>
</reference>
<dbReference type="EMBL" id="BGZK01000360">
    <property type="protein sequence ID" value="GBP39116.1"/>
    <property type="molecule type" value="Genomic_DNA"/>
</dbReference>
<accession>A0A4C1VJF0</accession>
<organism evidence="1 2">
    <name type="scientific">Eumeta variegata</name>
    <name type="common">Bagworm moth</name>
    <name type="synonym">Eumeta japonica</name>
    <dbReference type="NCBI Taxonomy" id="151549"/>
    <lineage>
        <taxon>Eukaryota</taxon>
        <taxon>Metazoa</taxon>
        <taxon>Ecdysozoa</taxon>
        <taxon>Arthropoda</taxon>
        <taxon>Hexapoda</taxon>
        <taxon>Insecta</taxon>
        <taxon>Pterygota</taxon>
        <taxon>Neoptera</taxon>
        <taxon>Endopterygota</taxon>
        <taxon>Lepidoptera</taxon>
        <taxon>Glossata</taxon>
        <taxon>Ditrysia</taxon>
        <taxon>Tineoidea</taxon>
        <taxon>Psychidae</taxon>
        <taxon>Oiketicinae</taxon>
        <taxon>Eumeta</taxon>
    </lineage>
</organism>
<gene>
    <name evidence="1" type="ORF">EVAR_27075_1</name>
</gene>
<dbReference type="Proteomes" id="UP000299102">
    <property type="component" value="Unassembled WGS sequence"/>
</dbReference>